<sequence>MEKFSVRPAYKSKELLVEFWGDHRSETYPSIQKLLEKGLNSKSKRHPSLDTFRIAIATDEFISLWQYENGEYELDDDIWGCFILAPDNNTQIISDIERVLLASGKFMKEDVDFSEYT</sequence>
<comment type="caution">
    <text evidence="1">The sequence shown here is derived from an EMBL/GenBank/DDBJ whole genome shotgun (WGS) entry which is preliminary data.</text>
</comment>
<name>A0A2A4SZV6_9DELT</name>
<reference evidence="2" key="1">
    <citation type="submission" date="2017-08" db="EMBL/GenBank/DDBJ databases">
        <title>A dynamic microbial community with high functional redundancy inhabits the cold, oxic subseafloor aquifer.</title>
        <authorList>
            <person name="Tully B.J."/>
            <person name="Wheat C.G."/>
            <person name="Glazer B.T."/>
            <person name="Huber J.A."/>
        </authorList>
    </citation>
    <scope>NUCLEOTIDE SEQUENCE [LARGE SCALE GENOMIC DNA]</scope>
</reference>
<evidence type="ECO:0000313" key="1">
    <source>
        <dbReference type="EMBL" id="PCI26772.1"/>
    </source>
</evidence>
<evidence type="ECO:0000313" key="2">
    <source>
        <dbReference type="Proteomes" id="UP000218113"/>
    </source>
</evidence>
<organism evidence="1 2">
    <name type="scientific">SAR324 cluster bacterium</name>
    <dbReference type="NCBI Taxonomy" id="2024889"/>
    <lineage>
        <taxon>Bacteria</taxon>
        <taxon>Deltaproteobacteria</taxon>
        <taxon>SAR324 cluster</taxon>
    </lineage>
</organism>
<protein>
    <submittedName>
        <fullName evidence="1">Uncharacterized protein</fullName>
    </submittedName>
</protein>
<accession>A0A2A4SZV6</accession>
<dbReference type="EMBL" id="NVSR01000085">
    <property type="protein sequence ID" value="PCI26772.1"/>
    <property type="molecule type" value="Genomic_DNA"/>
</dbReference>
<dbReference type="AlphaFoldDB" id="A0A2A4SZV6"/>
<proteinExistence type="predicted"/>
<gene>
    <name evidence="1" type="ORF">COB67_09815</name>
</gene>
<dbReference type="Proteomes" id="UP000218113">
    <property type="component" value="Unassembled WGS sequence"/>
</dbReference>